<dbReference type="AlphaFoldDB" id="A0A6J5GGD4"/>
<dbReference type="InterPro" id="IPR000847">
    <property type="entry name" value="LysR_HTH_N"/>
</dbReference>
<keyword evidence="7" id="KW-1185">Reference proteome</keyword>
<dbReference type="Gene3D" id="3.40.190.290">
    <property type="match status" value="1"/>
</dbReference>
<dbReference type="InterPro" id="IPR036388">
    <property type="entry name" value="WH-like_DNA-bd_sf"/>
</dbReference>
<dbReference type="InterPro" id="IPR036390">
    <property type="entry name" value="WH_DNA-bd_sf"/>
</dbReference>
<organism evidence="6 7">
    <name type="scientific">Paraburkholderia fynbosensis</name>
    <dbReference type="NCBI Taxonomy" id="1200993"/>
    <lineage>
        <taxon>Bacteria</taxon>
        <taxon>Pseudomonadati</taxon>
        <taxon>Pseudomonadota</taxon>
        <taxon>Betaproteobacteria</taxon>
        <taxon>Burkholderiales</taxon>
        <taxon>Burkholderiaceae</taxon>
        <taxon>Paraburkholderia</taxon>
    </lineage>
</organism>
<dbReference type="GO" id="GO:0043565">
    <property type="term" value="F:sequence-specific DNA binding"/>
    <property type="evidence" value="ECO:0007669"/>
    <property type="project" value="TreeGrafter"/>
</dbReference>
<feature type="domain" description="HTH lysR-type" evidence="5">
    <location>
        <begin position="30"/>
        <end position="87"/>
    </location>
</feature>
<proteinExistence type="inferred from homology"/>
<keyword evidence="4" id="KW-0804">Transcription</keyword>
<evidence type="ECO:0000256" key="4">
    <source>
        <dbReference type="ARBA" id="ARBA00023163"/>
    </source>
</evidence>
<dbReference type="NCBIfam" id="NF008239">
    <property type="entry name" value="PRK11013.1"/>
    <property type="match status" value="1"/>
</dbReference>
<evidence type="ECO:0000259" key="5">
    <source>
        <dbReference type="PROSITE" id="PS50931"/>
    </source>
</evidence>
<sequence>MPDMMLKTRHSVKYLFFGQSFILDIPDMALTHRHIEVFRALMTAGSVTKAAEMLFTSQPTVSRELARMEQSIGFALFERAGGRLRPTLSALTLFDEIKRAYVGLERVASTAASLREFQGGQLSIIALPAFSHSILPGASKRFHDAQPGVSLSIATQESPFLEEWLSAQRYDLGLTEHGAPPPGTRLTPLLEVDEVCVLPDRHPLLKKRAIELKDFTDQAFISLSSSDPYRLQIDEVFAQAGIARRQLIETPTAVSVCSFVRQGLGIAIVNPLTAVDFADRHLHIRPLTVSLPFRVSVIHPEHRPGHPLAAAFVKALQSEAAALRLQLKSHTGQRRA</sequence>
<dbReference type="GO" id="GO:0009089">
    <property type="term" value="P:lysine biosynthetic process via diaminopimelate"/>
    <property type="evidence" value="ECO:0007669"/>
    <property type="project" value="TreeGrafter"/>
</dbReference>
<dbReference type="SUPFAM" id="SSF53850">
    <property type="entry name" value="Periplasmic binding protein-like II"/>
    <property type="match status" value="1"/>
</dbReference>
<protein>
    <recommendedName>
        <fullName evidence="5">HTH lysR-type domain-containing protein</fullName>
    </recommendedName>
</protein>
<keyword evidence="2" id="KW-0805">Transcription regulation</keyword>
<evidence type="ECO:0000256" key="3">
    <source>
        <dbReference type="ARBA" id="ARBA00023125"/>
    </source>
</evidence>
<dbReference type="InterPro" id="IPR005119">
    <property type="entry name" value="LysR_subst-bd"/>
</dbReference>
<dbReference type="GO" id="GO:0010628">
    <property type="term" value="P:positive regulation of gene expression"/>
    <property type="evidence" value="ECO:0007669"/>
    <property type="project" value="TreeGrafter"/>
</dbReference>
<comment type="similarity">
    <text evidence="1">Belongs to the LysR transcriptional regulatory family.</text>
</comment>
<dbReference type="Pfam" id="PF03466">
    <property type="entry name" value="LysR_substrate"/>
    <property type="match status" value="1"/>
</dbReference>
<reference evidence="6 7" key="1">
    <citation type="submission" date="2020-04" db="EMBL/GenBank/DDBJ databases">
        <authorList>
            <person name="De Canck E."/>
        </authorList>
    </citation>
    <scope>NUCLEOTIDE SEQUENCE [LARGE SCALE GENOMIC DNA]</scope>
    <source>
        <strain evidence="6 7">LMG 27177</strain>
    </source>
</reference>
<dbReference type="Gene3D" id="1.10.10.10">
    <property type="entry name" value="Winged helix-like DNA-binding domain superfamily/Winged helix DNA-binding domain"/>
    <property type="match status" value="1"/>
</dbReference>
<evidence type="ECO:0000256" key="2">
    <source>
        <dbReference type="ARBA" id="ARBA00023015"/>
    </source>
</evidence>
<dbReference type="Proteomes" id="UP000494252">
    <property type="component" value="Unassembled WGS sequence"/>
</dbReference>
<evidence type="ECO:0000256" key="1">
    <source>
        <dbReference type="ARBA" id="ARBA00009437"/>
    </source>
</evidence>
<dbReference type="PANTHER" id="PTHR30427:SF1">
    <property type="entry name" value="TRANSCRIPTIONAL ACTIVATOR PROTEIN LYSR"/>
    <property type="match status" value="1"/>
</dbReference>
<dbReference type="EMBL" id="CADIKI010000015">
    <property type="protein sequence ID" value="CAB3800274.1"/>
    <property type="molecule type" value="Genomic_DNA"/>
</dbReference>
<evidence type="ECO:0000313" key="7">
    <source>
        <dbReference type="Proteomes" id="UP000494252"/>
    </source>
</evidence>
<dbReference type="Pfam" id="PF00126">
    <property type="entry name" value="HTH_1"/>
    <property type="match status" value="1"/>
</dbReference>
<dbReference type="GO" id="GO:0003700">
    <property type="term" value="F:DNA-binding transcription factor activity"/>
    <property type="evidence" value="ECO:0007669"/>
    <property type="project" value="InterPro"/>
</dbReference>
<evidence type="ECO:0000313" key="6">
    <source>
        <dbReference type="EMBL" id="CAB3800274.1"/>
    </source>
</evidence>
<dbReference type="PANTHER" id="PTHR30427">
    <property type="entry name" value="TRANSCRIPTIONAL ACTIVATOR PROTEIN LYSR"/>
    <property type="match status" value="1"/>
</dbReference>
<name>A0A6J5GGD4_9BURK</name>
<dbReference type="PROSITE" id="PS50931">
    <property type="entry name" value="HTH_LYSR"/>
    <property type="match status" value="1"/>
</dbReference>
<dbReference type="SUPFAM" id="SSF46785">
    <property type="entry name" value="Winged helix' DNA-binding domain"/>
    <property type="match status" value="1"/>
</dbReference>
<accession>A0A6J5GGD4</accession>
<gene>
    <name evidence="6" type="ORF">LMG27177_04783</name>
</gene>
<dbReference type="PRINTS" id="PR00039">
    <property type="entry name" value="HTHLYSR"/>
</dbReference>
<keyword evidence="3" id="KW-0238">DNA-binding</keyword>